<dbReference type="AlphaFoldDB" id="A0AA38SUJ5"/>
<evidence type="ECO:0000313" key="3">
    <source>
        <dbReference type="Proteomes" id="UP001172457"/>
    </source>
</evidence>
<evidence type="ECO:0000259" key="1">
    <source>
        <dbReference type="Pfam" id="PF15916"/>
    </source>
</evidence>
<gene>
    <name evidence="2" type="ORF">OSB04_021466</name>
</gene>
<dbReference type="PANTHER" id="PTHR13622:SF8">
    <property type="entry name" value="THIAMIN PYROPHOSPHOKINASE 1"/>
    <property type="match status" value="1"/>
</dbReference>
<dbReference type="Proteomes" id="UP001172457">
    <property type="component" value="Chromosome 5"/>
</dbReference>
<reference evidence="2" key="1">
    <citation type="submission" date="2023-03" db="EMBL/GenBank/DDBJ databases">
        <title>Chromosome-scale reference genome and RAD-based genetic map of yellow starthistle (Centaurea solstitialis) reveal putative structural variation and QTLs associated with invader traits.</title>
        <authorList>
            <person name="Reatini B."/>
            <person name="Cang F.A."/>
            <person name="Jiang Q."/>
            <person name="Mckibben M.T.W."/>
            <person name="Barker M.S."/>
            <person name="Rieseberg L.H."/>
            <person name="Dlugosch K.M."/>
        </authorList>
    </citation>
    <scope>NUCLEOTIDE SEQUENCE</scope>
    <source>
        <strain evidence="2">CAN-66</strain>
        <tissue evidence="2">Leaf</tissue>
    </source>
</reference>
<keyword evidence="3" id="KW-1185">Reference proteome</keyword>
<dbReference type="PANTHER" id="PTHR13622">
    <property type="entry name" value="THIAMIN PYROPHOSPHOKINASE"/>
    <property type="match status" value="1"/>
</dbReference>
<evidence type="ECO:0000313" key="2">
    <source>
        <dbReference type="EMBL" id="KAJ9548923.1"/>
    </source>
</evidence>
<name>A0AA38SUJ5_9ASTR</name>
<sequence>MVLAITTFPSTTFKHGHTTSTVACGHHYHYRHYSAIIISNVSKIRPLSFTVDRRSVVAGASPTSPNREISNAIDSGSRFTWDDVFRISQSQDVSLDLSGFFKKIELCNRGWERCSDFIPFVVEDQVVGYIHNNFLDHLSKFNDVFTFIKDNTYGSQYRHVTLQSALKTPERRTEALKNVVKRLGEKVIPGIRNEVLTLISVPKCLDFWILLYPVTSSYGGQVYFLLERAATPYFGIKAYGVIMNGYVERDGQKYLWVGKRSEVKPTYPGMLDHLVAGGLINYHVN</sequence>
<dbReference type="GO" id="GO:0044715">
    <property type="term" value="F:8-oxo-dGDP phosphatase activity"/>
    <property type="evidence" value="ECO:0007669"/>
    <property type="project" value="TreeGrafter"/>
</dbReference>
<protein>
    <recommendedName>
        <fullName evidence="1">DUF4743 domain-containing protein</fullName>
    </recommendedName>
</protein>
<dbReference type="Pfam" id="PF15916">
    <property type="entry name" value="DUF4743"/>
    <property type="match status" value="1"/>
</dbReference>
<dbReference type="Gene3D" id="3.30.750.160">
    <property type="match status" value="1"/>
</dbReference>
<proteinExistence type="predicted"/>
<comment type="caution">
    <text evidence="2">The sequence shown here is derived from an EMBL/GenBank/DDBJ whole genome shotgun (WGS) entry which is preliminary data.</text>
</comment>
<accession>A0AA38SUJ5</accession>
<feature type="domain" description="DUF4743" evidence="1">
    <location>
        <begin position="100"/>
        <end position="195"/>
    </location>
</feature>
<dbReference type="InterPro" id="IPR031804">
    <property type="entry name" value="DUF4743"/>
</dbReference>
<organism evidence="2 3">
    <name type="scientific">Centaurea solstitialis</name>
    <name type="common">yellow star-thistle</name>
    <dbReference type="NCBI Taxonomy" id="347529"/>
    <lineage>
        <taxon>Eukaryota</taxon>
        <taxon>Viridiplantae</taxon>
        <taxon>Streptophyta</taxon>
        <taxon>Embryophyta</taxon>
        <taxon>Tracheophyta</taxon>
        <taxon>Spermatophyta</taxon>
        <taxon>Magnoliopsida</taxon>
        <taxon>eudicotyledons</taxon>
        <taxon>Gunneridae</taxon>
        <taxon>Pentapetalae</taxon>
        <taxon>asterids</taxon>
        <taxon>campanulids</taxon>
        <taxon>Asterales</taxon>
        <taxon>Asteraceae</taxon>
        <taxon>Carduoideae</taxon>
        <taxon>Cardueae</taxon>
        <taxon>Centaureinae</taxon>
        <taxon>Centaurea</taxon>
    </lineage>
</organism>
<dbReference type="EMBL" id="JARYMX010000005">
    <property type="protein sequence ID" value="KAJ9548923.1"/>
    <property type="molecule type" value="Genomic_DNA"/>
</dbReference>